<protein>
    <submittedName>
        <fullName evidence="1">Os06g0547933 protein</fullName>
    </submittedName>
</protein>
<proteinExistence type="predicted"/>
<reference evidence="1 2" key="2">
    <citation type="journal article" date="2013" name="Plant Cell Physiol.">
        <title>Rice Annotation Project Database (RAP-DB): an integrative and interactive database for rice genomics.</title>
        <authorList>
            <person name="Sakai H."/>
            <person name="Lee S.S."/>
            <person name="Tanaka T."/>
            <person name="Numa H."/>
            <person name="Kim J."/>
            <person name="Kawahara Y."/>
            <person name="Wakimoto H."/>
            <person name="Yang C.C."/>
            <person name="Iwamoto M."/>
            <person name="Abe T."/>
            <person name="Yamada Y."/>
            <person name="Muto A."/>
            <person name="Inokuchi H."/>
            <person name="Ikemura T."/>
            <person name="Matsumoto T."/>
            <person name="Sasaki T."/>
            <person name="Itoh T."/>
        </authorList>
    </citation>
    <scope>NUCLEOTIDE SEQUENCE [LARGE SCALE GENOMIC DNA]</scope>
    <source>
        <strain evidence="2">cv. Nipponbare</strain>
    </source>
</reference>
<sequence>MSTCLQLTSQIWRILKETGHKIYCFGRHSLWSTYLVPWACFYLRKFEFCVIGIHTTDFLSRWSTQNLQEVTVFQFFQK</sequence>
<dbReference type="EMBL" id="AP014962">
    <property type="protein sequence ID" value="BAS98160.1"/>
    <property type="molecule type" value="Genomic_DNA"/>
</dbReference>
<dbReference type="PaxDb" id="39947-A0A0P0WXI4"/>
<name>A0A0P0WXI4_ORYSJ</name>
<dbReference type="Gramene" id="Os06t0547933-00">
    <property type="protein sequence ID" value="Os06t0547933-00"/>
    <property type="gene ID" value="Os06g0547933"/>
</dbReference>
<dbReference type="InParanoid" id="A0A0P0WXI4"/>
<reference evidence="1 2" key="3">
    <citation type="journal article" date="2013" name="Rice">
        <title>Improvement of the Oryza sativa Nipponbare reference genome using next generation sequence and optical map data.</title>
        <authorList>
            <person name="Kawahara Y."/>
            <person name="de la Bastide M."/>
            <person name="Hamilton J.P."/>
            <person name="Kanamori H."/>
            <person name="McCombie W.R."/>
            <person name="Ouyang S."/>
            <person name="Schwartz D.C."/>
            <person name="Tanaka T."/>
            <person name="Wu J."/>
            <person name="Zhou S."/>
            <person name="Childs K.L."/>
            <person name="Davidson R.M."/>
            <person name="Lin H."/>
            <person name="Quesada-Ocampo L."/>
            <person name="Vaillancourt B."/>
            <person name="Sakai H."/>
            <person name="Lee S.S."/>
            <person name="Kim J."/>
            <person name="Numa H."/>
            <person name="Itoh T."/>
            <person name="Buell C.R."/>
            <person name="Matsumoto T."/>
        </authorList>
    </citation>
    <scope>NUCLEOTIDE SEQUENCE [LARGE SCALE GENOMIC DNA]</scope>
    <source>
        <strain evidence="2">cv. Nipponbare</strain>
    </source>
</reference>
<reference evidence="2" key="1">
    <citation type="journal article" date="2005" name="Nature">
        <title>The map-based sequence of the rice genome.</title>
        <authorList>
            <consortium name="International rice genome sequencing project (IRGSP)"/>
            <person name="Matsumoto T."/>
            <person name="Wu J."/>
            <person name="Kanamori H."/>
            <person name="Katayose Y."/>
            <person name="Fujisawa M."/>
            <person name="Namiki N."/>
            <person name="Mizuno H."/>
            <person name="Yamamoto K."/>
            <person name="Antonio B.A."/>
            <person name="Baba T."/>
            <person name="Sakata K."/>
            <person name="Nagamura Y."/>
            <person name="Aoki H."/>
            <person name="Arikawa K."/>
            <person name="Arita K."/>
            <person name="Bito T."/>
            <person name="Chiden Y."/>
            <person name="Fujitsuka N."/>
            <person name="Fukunaka R."/>
            <person name="Hamada M."/>
            <person name="Harada C."/>
            <person name="Hayashi A."/>
            <person name="Hijishita S."/>
            <person name="Honda M."/>
            <person name="Hosokawa S."/>
            <person name="Ichikawa Y."/>
            <person name="Idonuma A."/>
            <person name="Iijima M."/>
            <person name="Ikeda M."/>
            <person name="Ikeno M."/>
            <person name="Ito K."/>
            <person name="Ito S."/>
            <person name="Ito T."/>
            <person name="Ito Y."/>
            <person name="Ito Y."/>
            <person name="Iwabuchi A."/>
            <person name="Kamiya K."/>
            <person name="Karasawa W."/>
            <person name="Kurita K."/>
            <person name="Katagiri S."/>
            <person name="Kikuta A."/>
            <person name="Kobayashi H."/>
            <person name="Kobayashi N."/>
            <person name="Machita K."/>
            <person name="Maehara T."/>
            <person name="Masukawa M."/>
            <person name="Mizubayashi T."/>
            <person name="Mukai Y."/>
            <person name="Nagasaki H."/>
            <person name="Nagata Y."/>
            <person name="Naito S."/>
            <person name="Nakashima M."/>
            <person name="Nakama Y."/>
            <person name="Nakamichi Y."/>
            <person name="Nakamura M."/>
            <person name="Meguro A."/>
            <person name="Negishi M."/>
            <person name="Ohta I."/>
            <person name="Ohta T."/>
            <person name="Okamoto M."/>
            <person name="Ono N."/>
            <person name="Saji S."/>
            <person name="Sakaguchi M."/>
            <person name="Sakai K."/>
            <person name="Shibata M."/>
            <person name="Shimokawa T."/>
            <person name="Song J."/>
            <person name="Takazaki Y."/>
            <person name="Terasawa K."/>
            <person name="Tsugane M."/>
            <person name="Tsuji K."/>
            <person name="Ueda S."/>
            <person name="Waki K."/>
            <person name="Yamagata H."/>
            <person name="Yamamoto M."/>
            <person name="Yamamoto S."/>
            <person name="Yamane H."/>
            <person name="Yoshiki S."/>
            <person name="Yoshihara R."/>
            <person name="Yukawa K."/>
            <person name="Zhong H."/>
            <person name="Yano M."/>
            <person name="Yuan Q."/>
            <person name="Ouyang S."/>
            <person name="Liu J."/>
            <person name="Jones K.M."/>
            <person name="Gansberger K."/>
            <person name="Moffat K."/>
            <person name="Hill J."/>
            <person name="Bera J."/>
            <person name="Fadrosh D."/>
            <person name="Jin S."/>
            <person name="Johri S."/>
            <person name="Kim M."/>
            <person name="Overton L."/>
            <person name="Reardon M."/>
            <person name="Tsitrin T."/>
            <person name="Vuong H."/>
            <person name="Weaver B."/>
            <person name="Ciecko A."/>
            <person name="Tallon L."/>
            <person name="Jackson J."/>
            <person name="Pai G."/>
            <person name="Aken S.V."/>
            <person name="Utterback T."/>
            <person name="Reidmuller S."/>
            <person name="Feldblyum T."/>
            <person name="Hsiao J."/>
            <person name="Zismann V."/>
            <person name="Iobst S."/>
            <person name="de Vazeille A.R."/>
            <person name="Buell C.R."/>
            <person name="Ying K."/>
            <person name="Li Y."/>
            <person name="Lu T."/>
            <person name="Huang Y."/>
            <person name="Zhao Q."/>
            <person name="Feng Q."/>
            <person name="Zhang L."/>
            <person name="Zhu J."/>
            <person name="Weng Q."/>
            <person name="Mu J."/>
            <person name="Lu Y."/>
            <person name="Fan D."/>
            <person name="Liu Y."/>
            <person name="Guan J."/>
            <person name="Zhang Y."/>
            <person name="Yu S."/>
            <person name="Liu X."/>
            <person name="Zhang Y."/>
            <person name="Hong G."/>
            <person name="Han B."/>
            <person name="Choisne N."/>
            <person name="Demange N."/>
            <person name="Orjeda G."/>
            <person name="Samain S."/>
            <person name="Cattolico L."/>
            <person name="Pelletier E."/>
            <person name="Couloux A."/>
            <person name="Segurens B."/>
            <person name="Wincker P."/>
            <person name="D'Hont A."/>
            <person name="Scarpelli C."/>
            <person name="Weissenbach J."/>
            <person name="Salanoubat M."/>
            <person name="Quetier F."/>
            <person name="Yu Y."/>
            <person name="Kim H.R."/>
            <person name="Rambo T."/>
            <person name="Currie J."/>
            <person name="Collura K."/>
            <person name="Luo M."/>
            <person name="Yang T."/>
            <person name="Ammiraju J.S.S."/>
            <person name="Engler F."/>
            <person name="Soderlund C."/>
            <person name="Wing R.A."/>
            <person name="Palmer L.E."/>
            <person name="de la Bastide M."/>
            <person name="Spiegel L."/>
            <person name="Nascimento L."/>
            <person name="Zutavern T."/>
            <person name="O'Shaughnessy A."/>
            <person name="Dike S."/>
            <person name="Dedhia N."/>
            <person name="Preston R."/>
            <person name="Balija V."/>
            <person name="McCombie W.R."/>
            <person name="Chow T."/>
            <person name="Chen H."/>
            <person name="Chung M."/>
            <person name="Chen C."/>
            <person name="Shaw J."/>
            <person name="Wu H."/>
            <person name="Hsiao K."/>
            <person name="Chao Y."/>
            <person name="Chu M."/>
            <person name="Cheng C."/>
            <person name="Hour A."/>
            <person name="Lee P."/>
            <person name="Lin S."/>
            <person name="Lin Y."/>
            <person name="Liou J."/>
            <person name="Liu S."/>
            <person name="Hsing Y."/>
            <person name="Raghuvanshi S."/>
            <person name="Mohanty A."/>
            <person name="Bharti A.K."/>
            <person name="Gaur A."/>
            <person name="Gupta V."/>
            <person name="Kumar D."/>
            <person name="Ravi V."/>
            <person name="Vij S."/>
            <person name="Kapur A."/>
            <person name="Khurana P."/>
            <person name="Khurana P."/>
            <person name="Khurana J.P."/>
            <person name="Tyagi A.K."/>
            <person name="Gaikwad K."/>
            <person name="Singh A."/>
            <person name="Dalal V."/>
            <person name="Srivastava S."/>
            <person name="Dixit A."/>
            <person name="Pal A.K."/>
            <person name="Ghazi I.A."/>
            <person name="Yadav M."/>
            <person name="Pandit A."/>
            <person name="Bhargava A."/>
            <person name="Sureshbabu K."/>
            <person name="Batra K."/>
            <person name="Sharma T.R."/>
            <person name="Mohapatra T."/>
            <person name="Singh N.K."/>
            <person name="Messing J."/>
            <person name="Nelson A.B."/>
            <person name="Fuks G."/>
            <person name="Kavchok S."/>
            <person name="Keizer G."/>
            <person name="Linton E."/>
            <person name="Llaca V."/>
            <person name="Song R."/>
            <person name="Tanyolac B."/>
            <person name="Young S."/>
            <person name="Ho-Il K."/>
            <person name="Hahn J.H."/>
            <person name="Sangsakoo G."/>
            <person name="Vanavichit A."/>
            <person name="de Mattos Luiz.A.T."/>
            <person name="Zimmer P.D."/>
            <person name="Malone G."/>
            <person name="Dellagostin O."/>
            <person name="de Oliveira A.C."/>
            <person name="Bevan M."/>
            <person name="Bancroft I."/>
            <person name="Minx P."/>
            <person name="Cordum H."/>
            <person name="Wilson R."/>
            <person name="Cheng Z."/>
            <person name="Jin W."/>
            <person name="Jiang J."/>
            <person name="Leong S.A."/>
            <person name="Iwama H."/>
            <person name="Gojobori T."/>
            <person name="Itoh T."/>
            <person name="Niimura Y."/>
            <person name="Fujii Y."/>
            <person name="Habara T."/>
            <person name="Sakai H."/>
            <person name="Sato Y."/>
            <person name="Wilson G."/>
            <person name="Kumar K."/>
            <person name="McCouch S."/>
            <person name="Juretic N."/>
            <person name="Hoen D."/>
            <person name="Wright S."/>
            <person name="Bruskiewich R."/>
            <person name="Bureau T."/>
            <person name="Miyao A."/>
            <person name="Hirochika H."/>
            <person name="Nishikawa T."/>
            <person name="Kadowaki K."/>
            <person name="Sugiura M."/>
            <person name="Burr B."/>
            <person name="Sasaki T."/>
        </authorList>
    </citation>
    <scope>NUCLEOTIDE SEQUENCE [LARGE SCALE GENOMIC DNA]</scope>
    <source>
        <strain evidence="2">cv. Nipponbare</strain>
    </source>
</reference>
<evidence type="ECO:0000313" key="2">
    <source>
        <dbReference type="Proteomes" id="UP000059680"/>
    </source>
</evidence>
<dbReference type="Proteomes" id="UP000059680">
    <property type="component" value="Chromosome 6"/>
</dbReference>
<accession>A0A0P0WXI4</accession>
<gene>
    <name evidence="1" type="ordered locus">Os06g0547933</name>
    <name evidence="1" type="ORF">OSNPB_060547933</name>
</gene>
<dbReference type="AlphaFoldDB" id="A0A0P0WXI4"/>
<organism evidence="1 2">
    <name type="scientific">Oryza sativa subsp. japonica</name>
    <name type="common">Rice</name>
    <dbReference type="NCBI Taxonomy" id="39947"/>
    <lineage>
        <taxon>Eukaryota</taxon>
        <taxon>Viridiplantae</taxon>
        <taxon>Streptophyta</taxon>
        <taxon>Embryophyta</taxon>
        <taxon>Tracheophyta</taxon>
        <taxon>Spermatophyta</taxon>
        <taxon>Magnoliopsida</taxon>
        <taxon>Liliopsida</taxon>
        <taxon>Poales</taxon>
        <taxon>Poaceae</taxon>
        <taxon>BOP clade</taxon>
        <taxon>Oryzoideae</taxon>
        <taxon>Oryzeae</taxon>
        <taxon>Oryzinae</taxon>
        <taxon>Oryza</taxon>
        <taxon>Oryza sativa</taxon>
    </lineage>
</organism>
<evidence type="ECO:0000313" key="1">
    <source>
        <dbReference type="EMBL" id="BAS98160.1"/>
    </source>
</evidence>
<keyword evidence="2" id="KW-1185">Reference proteome</keyword>